<keyword evidence="7" id="KW-1185">Reference proteome</keyword>
<dbReference type="PROSITE" id="PS50118">
    <property type="entry name" value="HMG_BOX_2"/>
    <property type="match status" value="1"/>
</dbReference>
<name>A0A9W8CVQ2_9FUNG</name>
<feature type="compositionally biased region" description="Basic residues" evidence="4">
    <location>
        <begin position="30"/>
        <end position="41"/>
    </location>
</feature>
<feature type="region of interest" description="Disordered" evidence="4">
    <location>
        <begin position="131"/>
        <end position="195"/>
    </location>
</feature>
<dbReference type="Pfam" id="PF09011">
    <property type="entry name" value="HMG_box_2"/>
    <property type="match status" value="1"/>
</dbReference>
<comment type="caution">
    <text evidence="6">The sequence shown here is derived from an EMBL/GenBank/DDBJ whole genome shotgun (WGS) entry which is preliminary data.</text>
</comment>
<evidence type="ECO:0000256" key="3">
    <source>
        <dbReference type="PROSITE-ProRule" id="PRU00267"/>
    </source>
</evidence>
<organism evidence="6 7">
    <name type="scientific">Coemansia biformis</name>
    <dbReference type="NCBI Taxonomy" id="1286918"/>
    <lineage>
        <taxon>Eukaryota</taxon>
        <taxon>Fungi</taxon>
        <taxon>Fungi incertae sedis</taxon>
        <taxon>Zoopagomycota</taxon>
        <taxon>Kickxellomycotina</taxon>
        <taxon>Kickxellomycetes</taxon>
        <taxon>Kickxellales</taxon>
        <taxon>Kickxellaceae</taxon>
        <taxon>Coemansia</taxon>
    </lineage>
</organism>
<protein>
    <recommendedName>
        <fullName evidence="5">HMG box domain-containing protein</fullName>
    </recommendedName>
</protein>
<dbReference type="GO" id="GO:0003677">
    <property type="term" value="F:DNA binding"/>
    <property type="evidence" value="ECO:0007669"/>
    <property type="project" value="UniProtKB-UniRule"/>
</dbReference>
<dbReference type="EMBL" id="JANBOI010000523">
    <property type="protein sequence ID" value="KAJ1729977.1"/>
    <property type="molecule type" value="Genomic_DNA"/>
</dbReference>
<proteinExistence type="predicted"/>
<dbReference type="InterPro" id="IPR009071">
    <property type="entry name" value="HMG_box_dom"/>
</dbReference>
<keyword evidence="1 3" id="KW-0238">DNA-binding</keyword>
<evidence type="ECO:0000256" key="4">
    <source>
        <dbReference type="SAM" id="MobiDB-lite"/>
    </source>
</evidence>
<feature type="compositionally biased region" description="Low complexity" evidence="4">
    <location>
        <begin position="168"/>
        <end position="178"/>
    </location>
</feature>
<evidence type="ECO:0000259" key="5">
    <source>
        <dbReference type="PROSITE" id="PS50118"/>
    </source>
</evidence>
<evidence type="ECO:0000256" key="1">
    <source>
        <dbReference type="ARBA" id="ARBA00023125"/>
    </source>
</evidence>
<gene>
    <name evidence="6" type="ORF">LPJ61_003263</name>
</gene>
<feature type="compositionally biased region" description="Polar residues" evidence="4">
    <location>
        <begin position="8"/>
        <end position="23"/>
    </location>
</feature>
<feature type="DNA-binding region" description="HMG box" evidence="3">
    <location>
        <begin position="46"/>
        <end position="112"/>
    </location>
</feature>
<accession>A0A9W8CVQ2</accession>
<keyword evidence="2 3" id="KW-0539">Nucleus</keyword>
<dbReference type="GO" id="GO:0010468">
    <property type="term" value="P:regulation of gene expression"/>
    <property type="evidence" value="ECO:0007669"/>
    <property type="project" value="TreeGrafter"/>
</dbReference>
<dbReference type="SUPFAM" id="SSF47095">
    <property type="entry name" value="HMG-box"/>
    <property type="match status" value="1"/>
</dbReference>
<dbReference type="InterPro" id="IPR051965">
    <property type="entry name" value="ChromReg_NeuronalGeneExpr"/>
</dbReference>
<evidence type="ECO:0000313" key="7">
    <source>
        <dbReference type="Proteomes" id="UP001143981"/>
    </source>
</evidence>
<feature type="region of interest" description="Disordered" evidence="4">
    <location>
        <begin position="1"/>
        <end position="48"/>
    </location>
</feature>
<dbReference type="PANTHER" id="PTHR46040:SF3">
    <property type="entry name" value="HIGH MOBILITY GROUP PROTEIN 2"/>
    <property type="match status" value="1"/>
</dbReference>
<dbReference type="SMART" id="SM00398">
    <property type="entry name" value="HMG"/>
    <property type="match status" value="1"/>
</dbReference>
<dbReference type="PANTHER" id="PTHR46040">
    <property type="entry name" value="HIGH MOBILITY GROUP PROTEIN 2"/>
    <property type="match status" value="1"/>
</dbReference>
<evidence type="ECO:0000313" key="6">
    <source>
        <dbReference type="EMBL" id="KAJ1729977.1"/>
    </source>
</evidence>
<feature type="domain" description="HMG box" evidence="5">
    <location>
        <begin position="46"/>
        <end position="112"/>
    </location>
</feature>
<dbReference type="Proteomes" id="UP001143981">
    <property type="component" value="Unassembled WGS sequence"/>
</dbReference>
<sequence length="195" mass="22376">MARMPYTRPSTDASTPKSPQTPQAPALPHTPRRTYRRHPKKDHNAPEKWRSAYQLFRDDVNRELHGLEIPFAEMSKIHSKRWAELGDDAREAYFRRSKDDKDEYLKTMAVYEKTAEFKQYEAYLDEFYKQDSAVNRVGRPKGAKTARGKDRDANVGSPEDPGHRQSPDSDAAQSDDMSTSPSPRQNRSPSGQRPP</sequence>
<dbReference type="OrthoDB" id="1919336at2759"/>
<reference evidence="6" key="1">
    <citation type="submission" date="2022-07" db="EMBL/GenBank/DDBJ databases">
        <title>Phylogenomic reconstructions and comparative analyses of Kickxellomycotina fungi.</title>
        <authorList>
            <person name="Reynolds N.K."/>
            <person name="Stajich J.E."/>
            <person name="Barry K."/>
            <person name="Grigoriev I.V."/>
            <person name="Crous P."/>
            <person name="Smith M.E."/>
        </authorList>
    </citation>
    <scope>NUCLEOTIDE SEQUENCE</scope>
    <source>
        <strain evidence="6">BCRC 34381</strain>
    </source>
</reference>
<dbReference type="GO" id="GO:0005634">
    <property type="term" value="C:nucleus"/>
    <property type="evidence" value="ECO:0007669"/>
    <property type="project" value="UniProtKB-UniRule"/>
</dbReference>
<dbReference type="Gene3D" id="1.10.30.10">
    <property type="entry name" value="High mobility group box domain"/>
    <property type="match status" value="1"/>
</dbReference>
<dbReference type="AlphaFoldDB" id="A0A9W8CVQ2"/>
<evidence type="ECO:0000256" key="2">
    <source>
        <dbReference type="ARBA" id="ARBA00023242"/>
    </source>
</evidence>
<dbReference type="InterPro" id="IPR036910">
    <property type="entry name" value="HMG_box_dom_sf"/>
</dbReference>
<feature type="compositionally biased region" description="Polar residues" evidence="4">
    <location>
        <begin position="179"/>
        <end position="195"/>
    </location>
</feature>